<sequence length="160" mass="18062">MVKHLVERLTEQAESDREYISPLFLIIATHAVMRGCVDRFLLFGLDEDVRDALVDRSECRATDRQLLHLVSLSPDTDLVSFGATRHADMQMRNERYSDHPSMNVVFRVAFLPVLVCSCTGTLCNNANMDHVVSSSRQSVIPLTSLLIITTLLTSHSMWNI</sequence>
<evidence type="ECO:0000313" key="2">
    <source>
        <dbReference type="WBParaSite" id="PEQ_0000154601-mRNA-1"/>
    </source>
</evidence>
<protein>
    <submittedName>
        <fullName evidence="2">Uncharacterized protein</fullName>
    </submittedName>
</protein>
<reference evidence="2" key="1">
    <citation type="submission" date="2022-11" db="UniProtKB">
        <authorList>
            <consortium name="WormBaseParasite"/>
        </authorList>
    </citation>
    <scope>IDENTIFICATION</scope>
</reference>
<dbReference type="AlphaFoldDB" id="A0A914R520"/>
<dbReference type="WBParaSite" id="PEQ_0000154601-mRNA-1">
    <property type="protein sequence ID" value="PEQ_0000154601-mRNA-1"/>
    <property type="gene ID" value="PEQ_0000154601"/>
</dbReference>
<organism evidence="1 2">
    <name type="scientific">Parascaris equorum</name>
    <name type="common">Equine roundworm</name>
    <dbReference type="NCBI Taxonomy" id="6256"/>
    <lineage>
        <taxon>Eukaryota</taxon>
        <taxon>Metazoa</taxon>
        <taxon>Ecdysozoa</taxon>
        <taxon>Nematoda</taxon>
        <taxon>Chromadorea</taxon>
        <taxon>Rhabditida</taxon>
        <taxon>Spirurina</taxon>
        <taxon>Ascaridomorpha</taxon>
        <taxon>Ascaridoidea</taxon>
        <taxon>Ascarididae</taxon>
        <taxon>Parascaris</taxon>
    </lineage>
</organism>
<evidence type="ECO:0000313" key="1">
    <source>
        <dbReference type="Proteomes" id="UP000887564"/>
    </source>
</evidence>
<dbReference type="Proteomes" id="UP000887564">
    <property type="component" value="Unplaced"/>
</dbReference>
<accession>A0A914R520</accession>
<keyword evidence="1" id="KW-1185">Reference proteome</keyword>
<proteinExistence type="predicted"/>
<name>A0A914R520_PAREQ</name>